<feature type="transmembrane region" description="Helical" evidence="1">
    <location>
        <begin position="97"/>
        <end position="120"/>
    </location>
</feature>
<keyword evidence="1" id="KW-0812">Transmembrane</keyword>
<reference evidence="2" key="2">
    <citation type="submission" date="2013-05" db="EMBL/GenBank/DDBJ databases">
        <authorList>
            <person name="Carter J.-M."/>
            <person name="Baker S.C."/>
            <person name="Pink R."/>
            <person name="Carter D.R.F."/>
            <person name="Collins A."/>
            <person name="Tomlin J."/>
            <person name="Gibbs M."/>
            <person name="Breuker C.J."/>
        </authorList>
    </citation>
    <scope>NUCLEOTIDE SEQUENCE</scope>
    <source>
        <tissue evidence="2">Ovary</tissue>
    </source>
</reference>
<protein>
    <submittedName>
        <fullName evidence="2">Uncharacterized protein</fullName>
    </submittedName>
</protein>
<reference evidence="2" key="1">
    <citation type="journal article" date="2013" name="BMC Genomics">
        <title>Unscrambling butterfly oogenesis.</title>
        <authorList>
            <person name="Carter J.M."/>
            <person name="Baker S.C."/>
            <person name="Pink R."/>
            <person name="Carter D.R."/>
            <person name="Collins A."/>
            <person name="Tomlin J."/>
            <person name="Gibbs M."/>
            <person name="Breuker C.J."/>
        </authorList>
    </citation>
    <scope>NUCLEOTIDE SEQUENCE</scope>
    <source>
        <tissue evidence="2">Ovary</tissue>
    </source>
</reference>
<feature type="non-terminal residue" evidence="2">
    <location>
        <position position="165"/>
    </location>
</feature>
<dbReference type="EMBL" id="GAIX01012811">
    <property type="protein sequence ID" value="JAA79749.1"/>
    <property type="molecule type" value="Transcribed_RNA"/>
</dbReference>
<sequence length="165" mass="19254">MCLQYSCATISCIFYLEEREERDELDDRELLLLYELDLLDRDRLEEEYERDLDREDLDLERDRDRDLERERDDDRDQLRRDALLSCFFFTSGELSTFTGASFFGLSTLIGVLLITLGVNLSTNLKLPFSKAFSFSSGTFSWTACEVEAPSEFSSIRFRSIEAFAI</sequence>
<dbReference type="AlphaFoldDB" id="S4NRM7"/>
<keyword evidence="1" id="KW-0472">Membrane</keyword>
<name>S4NRM7_9NEOP</name>
<organism evidence="2">
    <name type="scientific">Pararge aegeria</name>
    <name type="common">speckled wood butterfly</name>
    <dbReference type="NCBI Taxonomy" id="116150"/>
    <lineage>
        <taxon>Eukaryota</taxon>
        <taxon>Metazoa</taxon>
        <taxon>Ecdysozoa</taxon>
        <taxon>Arthropoda</taxon>
        <taxon>Hexapoda</taxon>
        <taxon>Insecta</taxon>
        <taxon>Pterygota</taxon>
        <taxon>Neoptera</taxon>
        <taxon>Endopterygota</taxon>
        <taxon>Lepidoptera</taxon>
        <taxon>Glossata</taxon>
        <taxon>Ditrysia</taxon>
        <taxon>Papilionoidea</taxon>
        <taxon>Nymphalidae</taxon>
        <taxon>Satyrinae</taxon>
        <taxon>Satyrini</taxon>
        <taxon>Parargina</taxon>
        <taxon>Pararge</taxon>
    </lineage>
</organism>
<keyword evidence="1" id="KW-1133">Transmembrane helix</keyword>
<evidence type="ECO:0000256" key="1">
    <source>
        <dbReference type="SAM" id="Phobius"/>
    </source>
</evidence>
<proteinExistence type="predicted"/>
<evidence type="ECO:0000313" key="2">
    <source>
        <dbReference type="EMBL" id="JAA79749.1"/>
    </source>
</evidence>
<accession>S4NRM7</accession>